<gene>
    <name evidence="2" type="ORF">CIMG_13004</name>
</gene>
<dbReference type="Proteomes" id="UP000001261">
    <property type="component" value="Unassembled WGS sequence"/>
</dbReference>
<dbReference type="GeneID" id="24164631"/>
<sequence>MGSCPSPEYQPRNLRMGSPGQNYQVVTPKPGIPNMYIVQSMGEDEWAIPESTSPKKETNQQEETPPANSTSVKIQAGQLAYLMSDGESDSDKEYEPLEERTSVNHTGQFITYQNNQASVNNNIMEDVEPINQKKPEIQNKIMKKQRPRYSAINHLFSQICDSTDANKLMGQILNEKVEVSVKKLIDVGVSKLVQPELKINSSQLTLKPMVPKSKTAYGMCLLYAPVTINQQELMALIDTGSEINLLSQKYTEMLNLLMENKLEGISNLFLEDLDNLLPVEDATSQMMEK</sequence>
<reference evidence="3" key="2">
    <citation type="journal article" date="2010" name="Genome Res.">
        <title>Population genomic sequencing of Coccidioides fungi reveals recent hybridization and transposon control.</title>
        <authorList>
            <person name="Neafsey D.E."/>
            <person name="Barker B.M."/>
            <person name="Sharpton T.J."/>
            <person name="Stajich J.E."/>
            <person name="Park D.J."/>
            <person name="Whiston E."/>
            <person name="Hung C.-Y."/>
            <person name="McMahan C."/>
            <person name="White J."/>
            <person name="Sykes S."/>
            <person name="Heiman D."/>
            <person name="Young S."/>
            <person name="Zeng Q."/>
            <person name="Abouelleil A."/>
            <person name="Aftuck L."/>
            <person name="Bessette D."/>
            <person name="Brown A."/>
            <person name="FitzGerald M."/>
            <person name="Lui A."/>
            <person name="Macdonald J.P."/>
            <person name="Priest M."/>
            <person name="Orbach M.J."/>
            <person name="Galgiani J.N."/>
            <person name="Kirkland T.N."/>
            <person name="Cole G.T."/>
            <person name="Birren B.W."/>
            <person name="Henn M.R."/>
            <person name="Taylor J.W."/>
            <person name="Rounsley S.D."/>
        </authorList>
    </citation>
    <scope>GENOME REANNOTATION</scope>
    <source>
        <strain evidence="3">RS</strain>
    </source>
</reference>
<evidence type="ECO:0000256" key="1">
    <source>
        <dbReference type="SAM" id="MobiDB-lite"/>
    </source>
</evidence>
<evidence type="ECO:0000313" key="2">
    <source>
        <dbReference type="EMBL" id="EAS30455.3"/>
    </source>
</evidence>
<name>J3K734_COCIM</name>
<dbReference type="RefSeq" id="XP_001242038.2">
    <property type="nucleotide sequence ID" value="XM_001242037.2"/>
</dbReference>
<dbReference type="EMBL" id="GG704912">
    <property type="protein sequence ID" value="EAS30455.3"/>
    <property type="molecule type" value="Genomic_DNA"/>
</dbReference>
<keyword evidence="3" id="KW-1185">Reference proteome</keyword>
<dbReference type="SUPFAM" id="SSF50630">
    <property type="entry name" value="Acid proteases"/>
    <property type="match status" value="1"/>
</dbReference>
<feature type="region of interest" description="Disordered" evidence="1">
    <location>
        <begin position="1"/>
        <end position="30"/>
    </location>
</feature>
<proteinExistence type="predicted"/>
<accession>J3K734</accession>
<dbReference type="AlphaFoldDB" id="J3K734"/>
<dbReference type="Gene3D" id="2.40.70.10">
    <property type="entry name" value="Acid Proteases"/>
    <property type="match status" value="1"/>
</dbReference>
<dbReference type="KEGG" id="cim:CIMG_13004"/>
<reference evidence="3" key="1">
    <citation type="journal article" date="2009" name="Genome Res.">
        <title>Comparative genomic analyses of the human fungal pathogens Coccidioides and their relatives.</title>
        <authorList>
            <person name="Sharpton T.J."/>
            <person name="Stajich J.E."/>
            <person name="Rounsley S.D."/>
            <person name="Gardner M.J."/>
            <person name="Wortman J.R."/>
            <person name="Jordar V.S."/>
            <person name="Maiti R."/>
            <person name="Kodira C.D."/>
            <person name="Neafsey D.E."/>
            <person name="Zeng Q."/>
            <person name="Hung C.-Y."/>
            <person name="McMahan C."/>
            <person name="Muszewska A."/>
            <person name="Grynberg M."/>
            <person name="Mandel M.A."/>
            <person name="Kellner E.M."/>
            <person name="Barker B.M."/>
            <person name="Galgiani J.N."/>
            <person name="Orbach M.J."/>
            <person name="Kirkland T.N."/>
            <person name="Cole G.T."/>
            <person name="Henn M.R."/>
            <person name="Birren B.W."/>
            <person name="Taylor J.W."/>
        </authorList>
    </citation>
    <scope>NUCLEOTIDE SEQUENCE [LARGE SCALE GENOMIC DNA]</scope>
    <source>
        <strain evidence="3">RS</strain>
    </source>
</reference>
<dbReference type="InterPro" id="IPR021109">
    <property type="entry name" value="Peptidase_aspartic_dom_sf"/>
</dbReference>
<feature type="region of interest" description="Disordered" evidence="1">
    <location>
        <begin position="43"/>
        <end position="73"/>
    </location>
</feature>
<organism evidence="2 3">
    <name type="scientific">Coccidioides immitis (strain RS)</name>
    <name type="common">Valley fever fungus</name>
    <dbReference type="NCBI Taxonomy" id="246410"/>
    <lineage>
        <taxon>Eukaryota</taxon>
        <taxon>Fungi</taxon>
        <taxon>Dikarya</taxon>
        <taxon>Ascomycota</taxon>
        <taxon>Pezizomycotina</taxon>
        <taxon>Eurotiomycetes</taxon>
        <taxon>Eurotiomycetidae</taxon>
        <taxon>Onygenales</taxon>
        <taxon>Onygenaceae</taxon>
        <taxon>Coccidioides</taxon>
    </lineage>
</organism>
<dbReference type="OrthoDB" id="4346369at2759"/>
<feature type="compositionally biased region" description="Polar residues" evidence="1">
    <location>
        <begin position="61"/>
        <end position="73"/>
    </location>
</feature>
<dbReference type="VEuPathDB" id="FungiDB:CIMG_13004"/>
<dbReference type="InParanoid" id="J3K734"/>
<evidence type="ECO:0000313" key="3">
    <source>
        <dbReference type="Proteomes" id="UP000001261"/>
    </source>
</evidence>
<protein>
    <submittedName>
        <fullName evidence="2">Uncharacterized protein</fullName>
    </submittedName>
</protein>